<evidence type="ECO:0000313" key="2">
    <source>
        <dbReference type="WBParaSite" id="JU765_v2.g15988.t1"/>
    </source>
</evidence>
<proteinExistence type="predicted"/>
<evidence type="ECO:0000313" key="1">
    <source>
        <dbReference type="Proteomes" id="UP000887576"/>
    </source>
</evidence>
<sequence>MKNLSKLCFRKCSLSKTISQENLELKYAEINYYFTGKENNITTGLPFHGFLQLLFHLSALKFGFCDDLLAAMQRLLAYCDASLRHFGVRSTRLRRTEIEVDENAK</sequence>
<name>A0AC34QFE1_9BILA</name>
<organism evidence="1 2">
    <name type="scientific">Panagrolaimus sp. JU765</name>
    <dbReference type="NCBI Taxonomy" id="591449"/>
    <lineage>
        <taxon>Eukaryota</taxon>
        <taxon>Metazoa</taxon>
        <taxon>Ecdysozoa</taxon>
        <taxon>Nematoda</taxon>
        <taxon>Chromadorea</taxon>
        <taxon>Rhabditida</taxon>
        <taxon>Tylenchina</taxon>
        <taxon>Panagrolaimomorpha</taxon>
        <taxon>Panagrolaimoidea</taxon>
        <taxon>Panagrolaimidae</taxon>
        <taxon>Panagrolaimus</taxon>
    </lineage>
</organism>
<reference evidence="2" key="1">
    <citation type="submission" date="2022-11" db="UniProtKB">
        <authorList>
            <consortium name="WormBaseParasite"/>
        </authorList>
    </citation>
    <scope>IDENTIFICATION</scope>
</reference>
<dbReference type="WBParaSite" id="JU765_v2.g15988.t1">
    <property type="protein sequence ID" value="JU765_v2.g15988.t1"/>
    <property type="gene ID" value="JU765_v2.g15988"/>
</dbReference>
<dbReference type="Proteomes" id="UP000887576">
    <property type="component" value="Unplaced"/>
</dbReference>
<accession>A0AC34QFE1</accession>
<protein>
    <submittedName>
        <fullName evidence="2">Uncharacterized protein</fullName>
    </submittedName>
</protein>